<dbReference type="EMBL" id="JAQFWQ010000105">
    <property type="protein sequence ID" value="MDA2814115.1"/>
    <property type="molecule type" value="Genomic_DNA"/>
</dbReference>
<comment type="cofactor">
    <cofactor evidence="1">
        <name>Mg(2+)</name>
        <dbReference type="ChEBI" id="CHEBI:18420"/>
    </cofactor>
</comment>
<comment type="similarity">
    <text evidence="2 4">Belongs to the Nudix hydrolase family.</text>
</comment>
<dbReference type="InterPro" id="IPR020476">
    <property type="entry name" value="Nudix_hydrolase"/>
</dbReference>
<proteinExistence type="inferred from homology"/>
<dbReference type="RefSeq" id="WP_270689399.1">
    <property type="nucleotide sequence ID" value="NZ_JAQFWQ010000105.1"/>
</dbReference>
<protein>
    <submittedName>
        <fullName evidence="6">NUDIX domain-containing protein</fullName>
    </submittedName>
</protein>
<keyword evidence="3 4" id="KW-0378">Hydrolase</keyword>
<organism evidence="6 7">
    <name type="scientific">Nocardiopsis endophytica</name>
    <dbReference type="NCBI Taxonomy" id="3018445"/>
    <lineage>
        <taxon>Bacteria</taxon>
        <taxon>Bacillati</taxon>
        <taxon>Actinomycetota</taxon>
        <taxon>Actinomycetes</taxon>
        <taxon>Streptosporangiales</taxon>
        <taxon>Nocardiopsidaceae</taxon>
        <taxon>Nocardiopsis</taxon>
    </lineage>
</organism>
<dbReference type="Gene3D" id="3.90.79.10">
    <property type="entry name" value="Nucleoside Triphosphate Pyrophosphohydrolase"/>
    <property type="match status" value="1"/>
</dbReference>
<dbReference type="CDD" id="cd18879">
    <property type="entry name" value="NUDIX_Hydrolase"/>
    <property type="match status" value="1"/>
</dbReference>
<sequence>MATPDFILRLRKHVGHEKLFLTGVTGVVIGDGTVGDEGAVLLHRRADGGAWSPPGGILEPGEQPAEALVREVEEETGIVAVPERVASVVTGDPFTYDNGDVVQFVDIAFRCRPVGGRIRVDGDESLEVAWFPMDGLPPMADRVLARIHHAHEDGGAWFVPAGPGDGTPITRG</sequence>
<keyword evidence="7" id="KW-1185">Reference proteome</keyword>
<dbReference type="PROSITE" id="PS00893">
    <property type="entry name" value="NUDIX_BOX"/>
    <property type="match status" value="1"/>
</dbReference>
<dbReference type="PROSITE" id="PS51462">
    <property type="entry name" value="NUDIX"/>
    <property type="match status" value="1"/>
</dbReference>
<dbReference type="Proteomes" id="UP001527866">
    <property type="component" value="Unassembled WGS sequence"/>
</dbReference>
<reference evidence="6 7" key="1">
    <citation type="submission" date="2023-01" db="EMBL/GenBank/DDBJ databases">
        <title>Draft genome sequence of Nocardiopsis sp. RSe5-2 isolated from halophytes.</title>
        <authorList>
            <person name="Duangmal K."/>
            <person name="Chantavorakit T."/>
        </authorList>
    </citation>
    <scope>NUCLEOTIDE SEQUENCE [LARGE SCALE GENOMIC DNA]</scope>
    <source>
        <strain evidence="6 7">RSe5-2</strain>
    </source>
</reference>
<evidence type="ECO:0000256" key="3">
    <source>
        <dbReference type="ARBA" id="ARBA00022801"/>
    </source>
</evidence>
<dbReference type="PRINTS" id="PR00502">
    <property type="entry name" value="NUDIXFAMILY"/>
</dbReference>
<dbReference type="SUPFAM" id="SSF55811">
    <property type="entry name" value="Nudix"/>
    <property type="match status" value="1"/>
</dbReference>
<evidence type="ECO:0000256" key="2">
    <source>
        <dbReference type="ARBA" id="ARBA00005582"/>
    </source>
</evidence>
<evidence type="ECO:0000313" key="6">
    <source>
        <dbReference type="EMBL" id="MDA2814115.1"/>
    </source>
</evidence>
<dbReference type="InterPro" id="IPR020084">
    <property type="entry name" value="NUDIX_hydrolase_CS"/>
</dbReference>
<dbReference type="PANTHER" id="PTHR43046">
    <property type="entry name" value="GDP-MANNOSE MANNOSYL HYDROLASE"/>
    <property type="match status" value="1"/>
</dbReference>
<dbReference type="Pfam" id="PF00293">
    <property type="entry name" value="NUDIX"/>
    <property type="match status" value="1"/>
</dbReference>
<name>A0ABT4UCN8_9ACTN</name>
<feature type="domain" description="Nudix hydrolase" evidence="5">
    <location>
        <begin position="20"/>
        <end position="160"/>
    </location>
</feature>
<accession>A0ABT4UCN8</accession>
<evidence type="ECO:0000313" key="7">
    <source>
        <dbReference type="Proteomes" id="UP001527866"/>
    </source>
</evidence>
<evidence type="ECO:0000256" key="1">
    <source>
        <dbReference type="ARBA" id="ARBA00001946"/>
    </source>
</evidence>
<gene>
    <name evidence="6" type="ORF">O4J56_25940</name>
</gene>
<dbReference type="PANTHER" id="PTHR43046:SF16">
    <property type="entry name" value="ADP-RIBOSE PYROPHOSPHATASE YJHB-RELATED"/>
    <property type="match status" value="1"/>
</dbReference>
<comment type="caution">
    <text evidence="6">The sequence shown here is derived from an EMBL/GenBank/DDBJ whole genome shotgun (WGS) entry which is preliminary data.</text>
</comment>
<dbReference type="InterPro" id="IPR000086">
    <property type="entry name" value="NUDIX_hydrolase_dom"/>
</dbReference>
<evidence type="ECO:0000256" key="4">
    <source>
        <dbReference type="RuleBase" id="RU003476"/>
    </source>
</evidence>
<evidence type="ECO:0000259" key="5">
    <source>
        <dbReference type="PROSITE" id="PS51462"/>
    </source>
</evidence>
<dbReference type="InterPro" id="IPR015797">
    <property type="entry name" value="NUDIX_hydrolase-like_dom_sf"/>
</dbReference>